<evidence type="ECO:0000259" key="2">
    <source>
        <dbReference type="Pfam" id="PF02120"/>
    </source>
</evidence>
<accession>A0A2S7N1H8</accession>
<dbReference type="Pfam" id="PF02120">
    <property type="entry name" value="Flg_hook"/>
    <property type="match status" value="1"/>
</dbReference>
<evidence type="ECO:0000313" key="3">
    <source>
        <dbReference type="EMBL" id="PQD95863.1"/>
    </source>
</evidence>
<name>A0A2S7N1H8_9BACI</name>
<feature type="region of interest" description="Disordered" evidence="1">
    <location>
        <begin position="1"/>
        <end position="26"/>
    </location>
</feature>
<reference evidence="3 4" key="1">
    <citation type="submission" date="2017-12" db="EMBL/GenBank/DDBJ databases">
        <title>Taxonomic description and draft genome of Pradoshia cofamensis Gen. nov., sp. nov., a thermotolerant bacillale isolated from anterior gut of earthworm Eisenia fetida.</title>
        <authorList>
            <person name="Saha T."/>
            <person name="Chakraborty R."/>
        </authorList>
    </citation>
    <scope>NUCLEOTIDE SEQUENCE [LARGE SCALE GENOMIC DNA]</scope>
    <source>
        <strain evidence="3 4">EAG3</strain>
    </source>
</reference>
<evidence type="ECO:0000313" key="4">
    <source>
        <dbReference type="Proteomes" id="UP000239663"/>
    </source>
</evidence>
<organism evidence="3 4">
    <name type="scientific">Pradoshia eiseniae</name>
    <dbReference type="NCBI Taxonomy" id="2064768"/>
    <lineage>
        <taxon>Bacteria</taxon>
        <taxon>Bacillati</taxon>
        <taxon>Bacillota</taxon>
        <taxon>Bacilli</taxon>
        <taxon>Bacillales</taxon>
        <taxon>Bacillaceae</taxon>
        <taxon>Pradoshia</taxon>
    </lineage>
</organism>
<feature type="region of interest" description="Disordered" evidence="1">
    <location>
        <begin position="370"/>
        <end position="392"/>
    </location>
</feature>
<gene>
    <name evidence="3" type="ORF">CYL18_08230</name>
</gene>
<dbReference type="InterPro" id="IPR021136">
    <property type="entry name" value="Flagellar_hook_control-like_C"/>
</dbReference>
<sequence>MNQYTFSVQKGIPSPPTGGQPFLRPIEGSSSFQGHLKAHLSEKESESESVKGEEVAGWNELADFLKADAWEEVPEALELLALLKDGAMAEVIKPLNLTAIFGEEPGESIEMALRTLGNQLGIDFQDDLRVFPPDEKSMEALISVLLHSLSNSKEIMADGKDQRPLQMVLKWAQLLVLAHEANETEAQSNEGELLIKALERWKEKISSVLPPANQGGNDNLLPQSSAFLQSASHDSMLGLMRGGGQEIPLNQIVLAGELYVKDSQAIVLMKNGQTIETGELMKQLDSIFAKAKFTSINGLQRLQIQLSPENLGTLQIELTKKDGQVLATIVSSTQQGKEILESHLHSLRMTLANQGIQMDRILLQDSKGSFDGQLNDQHHQEEQQERLEDQEDGEFSTFLDELQDLLIDETV</sequence>
<dbReference type="EMBL" id="PKOZ01000003">
    <property type="protein sequence ID" value="PQD95863.1"/>
    <property type="molecule type" value="Genomic_DNA"/>
</dbReference>
<dbReference type="AlphaFoldDB" id="A0A2S7N1H8"/>
<dbReference type="PANTHER" id="PTHR37533">
    <property type="entry name" value="FLAGELLAR HOOK-LENGTH CONTROL PROTEIN"/>
    <property type="match status" value="1"/>
</dbReference>
<feature type="domain" description="Flagellar hook-length control protein-like C-terminal" evidence="2">
    <location>
        <begin position="294"/>
        <end position="366"/>
    </location>
</feature>
<dbReference type="CDD" id="cd17470">
    <property type="entry name" value="T3SS_Flik_C"/>
    <property type="match status" value="1"/>
</dbReference>
<dbReference type="InterPro" id="IPR052563">
    <property type="entry name" value="FliK"/>
</dbReference>
<dbReference type="Gene3D" id="3.30.750.140">
    <property type="match status" value="1"/>
</dbReference>
<protein>
    <recommendedName>
        <fullName evidence="2">Flagellar hook-length control protein-like C-terminal domain-containing protein</fullName>
    </recommendedName>
</protein>
<dbReference type="InterPro" id="IPR038610">
    <property type="entry name" value="FliK-like_C_sf"/>
</dbReference>
<proteinExistence type="predicted"/>
<keyword evidence="4" id="KW-1185">Reference proteome</keyword>
<dbReference type="PANTHER" id="PTHR37533:SF2">
    <property type="entry name" value="FLAGELLAR HOOK-LENGTH CONTROL PROTEIN"/>
    <property type="match status" value="1"/>
</dbReference>
<feature type="compositionally biased region" description="Basic and acidic residues" evidence="1">
    <location>
        <begin position="376"/>
        <end position="387"/>
    </location>
</feature>
<dbReference type="Proteomes" id="UP000239663">
    <property type="component" value="Unassembled WGS sequence"/>
</dbReference>
<comment type="caution">
    <text evidence="3">The sequence shown here is derived from an EMBL/GenBank/DDBJ whole genome shotgun (WGS) entry which is preliminary data.</text>
</comment>
<evidence type="ECO:0000256" key="1">
    <source>
        <dbReference type="SAM" id="MobiDB-lite"/>
    </source>
</evidence>